<protein>
    <submittedName>
        <fullName evidence="1">Uncharacterized protein</fullName>
    </submittedName>
</protein>
<accession>A0ABR2KCC4</accession>
<comment type="caution">
    <text evidence="1">The sequence shown here is derived from an EMBL/GenBank/DDBJ whole genome shotgun (WGS) entry which is preliminary data.</text>
</comment>
<name>A0ABR2KCC4_9EUKA</name>
<reference evidence="1 2" key="1">
    <citation type="submission" date="2024-04" db="EMBL/GenBank/DDBJ databases">
        <title>Tritrichomonas musculus Genome.</title>
        <authorList>
            <person name="Alves-Ferreira E."/>
            <person name="Grigg M."/>
            <person name="Lorenzi H."/>
            <person name="Galac M."/>
        </authorList>
    </citation>
    <scope>NUCLEOTIDE SEQUENCE [LARGE SCALE GENOMIC DNA]</scope>
    <source>
        <strain evidence="1 2">EAF2021</strain>
    </source>
</reference>
<organism evidence="1 2">
    <name type="scientific">Tritrichomonas musculus</name>
    <dbReference type="NCBI Taxonomy" id="1915356"/>
    <lineage>
        <taxon>Eukaryota</taxon>
        <taxon>Metamonada</taxon>
        <taxon>Parabasalia</taxon>
        <taxon>Tritrichomonadida</taxon>
        <taxon>Tritrichomonadidae</taxon>
        <taxon>Tritrichomonas</taxon>
    </lineage>
</organism>
<evidence type="ECO:0000313" key="2">
    <source>
        <dbReference type="Proteomes" id="UP001470230"/>
    </source>
</evidence>
<proteinExistence type="predicted"/>
<gene>
    <name evidence="1" type="ORF">M9Y10_038713</name>
</gene>
<evidence type="ECO:0000313" key="1">
    <source>
        <dbReference type="EMBL" id="KAK8887660.1"/>
    </source>
</evidence>
<dbReference type="EMBL" id="JAPFFF010000006">
    <property type="protein sequence ID" value="KAK8887660.1"/>
    <property type="molecule type" value="Genomic_DNA"/>
</dbReference>
<sequence>MKKRYIHKSKWRYVIVLEEAGQIVFQLNDAGRLVAPLNQRKHRDLKNLMNDLGFKEKKQDQSFESDEINDALNEEKSFNLVFDENILSMNSNNIYDDNNSLTDGYNEFL</sequence>
<keyword evidence="2" id="KW-1185">Reference proteome</keyword>
<dbReference type="Proteomes" id="UP001470230">
    <property type="component" value="Unassembled WGS sequence"/>
</dbReference>